<feature type="coiled-coil region" evidence="15">
    <location>
        <begin position="787"/>
        <end position="838"/>
    </location>
</feature>
<feature type="chain" id="PRO_5027616424" description="Sugar ABC transporter substrate-binding protein" evidence="16">
    <location>
        <begin position="21"/>
        <end position="988"/>
    </location>
</feature>
<evidence type="ECO:0000256" key="5">
    <source>
        <dbReference type="ARBA" id="ARBA00022597"/>
    </source>
</evidence>
<evidence type="ECO:0000256" key="6">
    <source>
        <dbReference type="ARBA" id="ARBA00022692"/>
    </source>
</evidence>
<feature type="domain" description="Soluble ligand binding" evidence="18">
    <location>
        <begin position="878"/>
        <end position="927"/>
    </location>
</feature>
<feature type="domain" description="Soluble ligand binding" evidence="18">
    <location>
        <begin position="640"/>
        <end position="673"/>
    </location>
</feature>
<keyword evidence="8" id="KW-0625">Polysaccharide transport</keyword>
<evidence type="ECO:0000256" key="11">
    <source>
        <dbReference type="ARBA" id="ARBA00023136"/>
    </source>
</evidence>
<keyword evidence="13" id="KW-0998">Cell outer membrane</keyword>
<dbReference type="AlphaFoldDB" id="A0A6V8MHH5"/>
<dbReference type="GO" id="GO:0015288">
    <property type="term" value="F:porin activity"/>
    <property type="evidence" value="ECO:0007669"/>
    <property type="project" value="UniProtKB-KW"/>
</dbReference>
<evidence type="ECO:0000313" key="21">
    <source>
        <dbReference type="Proteomes" id="UP000556026"/>
    </source>
</evidence>
<dbReference type="GO" id="GO:0009279">
    <property type="term" value="C:cell outer membrane"/>
    <property type="evidence" value="ECO:0007669"/>
    <property type="project" value="UniProtKB-SubCell"/>
</dbReference>
<evidence type="ECO:0000256" key="1">
    <source>
        <dbReference type="ARBA" id="ARBA00004571"/>
    </source>
</evidence>
<evidence type="ECO:0000256" key="4">
    <source>
        <dbReference type="ARBA" id="ARBA00022452"/>
    </source>
</evidence>
<evidence type="ECO:0000256" key="15">
    <source>
        <dbReference type="SAM" id="Coils"/>
    </source>
</evidence>
<evidence type="ECO:0000256" key="2">
    <source>
        <dbReference type="ARBA" id="ARBA00009450"/>
    </source>
</evidence>
<feature type="signal peptide" evidence="16">
    <location>
        <begin position="1"/>
        <end position="20"/>
    </location>
</feature>
<sequence>MKKRTLASVFMLFFAQTVFAAGLYVTPTGLSGSSTTATGQAAGNAIGDPYRGNQIQSGTVGSAGSATQNGSLGSYGALGSTGMVGSTGMAGSTGMVGSTGIVDATGMVGTGMVGGNGVYDPTGMGGVGAMGGSAVLSSPAVMGLNGPLPSIPPGSVGMAATGVAAPGVVTGSTMPGLTPGIPGAAGLNGNFPAWQNQGLSSLPNQNLPLSGRDALVNQFGRPGNGVIPQPNLLPGQLAPDFSEPSSAEKAMSAEDEKIQKPQPFRIGKLTQFGYNFFRQPTSFAPQVDIPVGPDYLLGPGDTIILTVWGSVDMTLPLEVNRSGEVVLPRVGAARVWGVPFGKVSEVLRSALSRTFKNVQLNVTMGKLRLMKVYVVGEVSAPGDYDISALSTVINALSAAGGPTKEGSLRSIQVLRGGKVVENVDLYDFFLKGDKSHDIRLRPGDTINVPVHGKLVGIAGNARKPAIYELIGQPTLKDVIDLAGGVSADGYLQRIQISRVVQNQKKVVADLDLDLKLTPDALQAHLAQVQLQDMDLVRIFPIDFTVRNNVVLDGYVLRPGGYALKPGMRLADVATRDNMLPEYWPETVELTRLVLPDHHTERLYLNLRLAQQGDTVQNILLQEFDTIRVFSRWEMEEIPKARISGDVQNPGVYRIFPNTTLRDLVLAAGNVKKTAFLKSTEISRSLITKDGVKSRLINVDLDLALRGDPTANLPLENFDEVMVRRLPEWKEETDRYCTLTGEVRFPGVYPIVKGEHLSSLIERAGGYTGKAYLKAAKFTRKLTRELQQKRMDEVIERTERELTRKQQELVAVASSKDELEATKATLESMKTSLDKLKQAKAEGRVSLELTPLERLKGSAYDLELQGGDTLDIPQSTNSVMIFGEVYNPTTAVETPGQTVQDYLKKAGGPTASAEEMEMYVVRADGTVVSRREVRGFFFDSFLSMKLDAGDTIVVPQRLEKVAWMREIKDIAYILGQTALAAGVLVAAGL</sequence>
<keyword evidence="21" id="KW-1185">Reference proteome</keyword>
<name>A0A6V8MHH5_9BACT</name>
<dbReference type="PANTHER" id="PTHR33619">
    <property type="entry name" value="POLYSACCHARIDE EXPORT PROTEIN GFCE-RELATED"/>
    <property type="match status" value="1"/>
</dbReference>
<dbReference type="Pfam" id="PF10531">
    <property type="entry name" value="SLBB"/>
    <property type="match status" value="4"/>
</dbReference>
<dbReference type="EMBL" id="BLXX01000004">
    <property type="protein sequence ID" value="GFO59402.1"/>
    <property type="molecule type" value="Genomic_DNA"/>
</dbReference>
<evidence type="ECO:0000256" key="8">
    <source>
        <dbReference type="ARBA" id="ARBA00023047"/>
    </source>
</evidence>
<evidence type="ECO:0008006" key="22">
    <source>
        <dbReference type="Google" id="ProtNLM"/>
    </source>
</evidence>
<feature type="domain" description="Soluble ligand binding" evidence="18">
    <location>
        <begin position="455"/>
        <end position="504"/>
    </location>
</feature>
<evidence type="ECO:0000259" key="17">
    <source>
        <dbReference type="Pfam" id="PF02563"/>
    </source>
</evidence>
<dbReference type="Pfam" id="PF22461">
    <property type="entry name" value="SLBB_2"/>
    <property type="match status" value="1"/>
</dbReference>
<comment type="similarity">
    <text evidence="2">Belongs to the BexD/CtrA/VexA family.</text>
</comment>
<dbReference type="InterPro" id="IPR019554">
    <property type="entry name" value="Soluble_ligand-bd"/>
</dbReference>
<evidence type="ECO:0000256" key="14">
    <source>
        <dbReference type="ARBA" id="ARBA00023288"/>
    </source>
</evidence>
<keyword evidence="14" id="KW-0449">Lipoprotein</keyword>
<organism evidence="20 21">
    <name type="scientific">Geomonas silvestris</name>
    <dbReference type="NCBI Taxonomy" id="2740184"/>
    <lineage>
        <taxon>Bacteria</taxon>
        <taxon>Pseudomonadati</taxon>
        <taxon>Thermodesulfobacteriota</taxon>
        <taxon>Desulfuromonadia</taxon>
        <taxon>Geobacterales</taxon>
        <taxon>Geobacteraceae</taxon>
        <taxon>Geomonas</taxon>
    </lineage>
</organism>
<keyword evidence="5" id="KW-0762">Sugar transport</keyword>
<dbReference type="PANTHER" id="PTHR33619:SF3">
    <property type="entry name" value="POLYSACCHARIDE EXPORT PROTEIN GFCE-RELATED"/>
    <property type="match status" value="1"/>
</dbReference>
<comment type="subcellular location">
    <subcellularLocation>
        <location evidence="1">Cell outer membrane</location>
        <topology evidence="1">Multi-pass membrane protein</topology>
    </subcellularLocation>
</comment>
<keyword evidence="12" id="KW-0564">Palmitate</keyword>
<evidence type="ECO:0000313" key="20">
    <source>
        <dbReference type="EMBL" id="GFO59402.1"/>
    </source>
</evidence>
<evidence type="ECO:0000256" key="9">
    <source>
        <dbReference type="ARBA" id="ARBA00023065"/>
    </source>
</evidence>
<reference evidence="21" key="1">
    <citation type="submission" date="2020-06" db="EMBL/GenBank/DDBJ databases">
        <title>Draft genomic sequence of Geomonas sp. Red330.</title>
        <authorList>
            <person name="Itoh H."/>
            <person name="Zhenxing X."/>
            <person name="Ushijima N."/>
            <person name="Masuda Y."/>
            <person name="Shiratori Y."/>
            <person name="Senoo K."/>
        </authorList>
    </citation>
    <scope>NUCLEOTIDE SEQUENCE [LARGE SCALE GENOMIC DNA]</scope>
    <source>
        <strain evidence="21">Red330</strain>
    </source>
</reference>
<keyword evidence="4" id="KW-1134">Transmembrane beta strand</keyword>
<keyword evidence="10" id="KW-0626">Porin</keyword>
<dbReference type="InterPro" id="IPR054765">
    <property type="entry name" value="SLBB_dom"/>
</dbReference>
<dbReference type="Proteomes" id="UP000556026">
    <property type="component" value="Unassembled WGS sequence"/>
</dbReference>
<evidence type="ECO:0000259" key="18">
    <source>
        <dbReference type="Pfam" id="PF10531"/>
    </source>
</evidence>
<evidence type="ECO:0000256" key="3">
    <source>
        <dbReference type="ARBA" id="ARBA00022448"/>
    </source>
</evidence>
<feature type="domain" description="Soluble ligand binding" evidence="18">
    <location>
        <begin position="737"/>
        <end position="782"/>
    </location>
</feature>
<dbReference type="GO" id="GO:0006811">
    <property type="term" value="P:monoatomic ion transport"/>
    <property type="evidence" value="ECO:0007669"/>
    <property type="project" value="UniProtKB-KW"/>
</dbReference>
<proteinExistence type="inferred from homology"/>
<comment type="caution">
    <text evidence="20">The sequence shown here is derived from an EMBL/GenBank/DDBJ whole genome shotgun (WGS) entry which is preliminary data.</text>
</comment>
<dbReference type="Pfam" id="PF02563">
    <property type="entry name" value="Poly_export"/>
    <property type="match status" value="1"/>
</dbReference>
<keyword evidence="7 16" id="KW-0732">Signal</keyword>
<feature type="domain" description="Polysaccharide export protein N-terminal" evidence="17">
    <location>
        <begin position="291"/>
        <end position="364"/>
    </location>
</feature>
<keyword evidence="9" id="KW-0406">Ion transport</keyword>
<keyword evidence="11" id="KW-0472">Membrane</keyword>
<gene>
    <name evidence="20" type="ORF">GMST_17270</name>
</gene>
<feature type="domain" description="SLBB" evidence="19">
    <location>
        <begin position="371"/>
        <end position="448"/>
    </location>
</feature>
<keyword evidence="6" id="KW-0812">Transmembrane</keyword>
<accession>A0A6V8MHH5</accession>
<protein>
    <recommendedName>
        <fullName evidence="22">Sugar ABC transporter substrate-binding protein</fullName>
    </recommendedName>
</protein>
<dbReference type="Gene3D" id="3.10.560.10">
    <property type="entry name" value="Outer membrane lipoprotein wza domain like"/>
    <property type="match status" value="6"/>
</dbReference>
<keyword evidence="15" id="KW-0175">Coiled coil</keyword>
<evidence type="ECO:0000256" key="13">
    <source>
        <dbReference type="ARBA" id="ARBA00023237"/>
    </source>
</evidence>
<dbReference type="InterPro" id="IPR049712">
    <property type="entry name" value="Poly_export"/>
</dbReference>
<dbReference type="GO" id="GO:0046930">
    <property type="term" value="C:pore complex"/>
    <property type="evidence" value="ECO:0007669"/>
    <property type="project" value="UniProtKB-KW"/>
</dbReference>
<evidence type="ECO:0000259" key="19">
    <source>
        <dbReference type="Pfam" id="PF22461"/>
    </source>
</evidence>
<evidence type="ECO:0000256" key="12">
    <source>
        <dbReference type="ARBA" id="ARBA00023139"/>
    </source>
</evidence>
<dbReference type="GO" id="GO:0015159">
    <property type="term" value="F:polysaccharide transmembrane transporter activity"/>
    <property type="evidence" value="ECO:0007669"/>
    <property type="project" value="InterPro"/>
</dbReference>
<evidence type="ECO:0000256" key="16">
    <source>
        <dbReference type="SAM" id="SignalP"/>
    </source>
</evidence>
<evidence type="ECO:0000256" key="10">
    <source>
        <dbReference type="ARBA" id="ARBA00023114"/>
    </source>
</evidence>
<evidence type="ECO:0000256" key="7">
    <source>
        <dbReference type="ARBA" id="ARBA00022729"/>
    </source>
</evidence>
<dbReference type="InterPro" id="IPR003715">
    <property type="entry name" value="Poly_export_N"/>
</dbReference>
<keyword evidence="3" id="KW-0813">Transport</keyword>